<evidence type="ECO:0000259" key="2">
    <source>
        <dbReference type="Pfam" id="PF22666"/>
    </source>
</evidence>
<dbReference type="AlphaFoldDB" id="A0A9D1G235"/>
<evidence type="ECO:0000313" key="4">
    <source>
        <dbReference type="Proteomes" id="UP000824140"/>
    </source>
</evidence>
<dbReference type="InterPro" id="IPR008979">
    <property type="entry name" value="Galactose-bd-like_sf"/>
</dbReference>
<dbReference type="Proteomes" id="UP000824140">
    <property type="component" value="Unassembled WGS sequence"/>
</dbReference>
<protein>
    <recommendedName>
        <fullName evidence="2">Beta-mannosidase-like galactose-binding domain-containing protein</fullName>
    </recommendedName>
</protein>
<evidence type="ECO:0000313" key="3">
    <source>
        <dbReference type="EMBL" id="HIS93353.1"/>
    </source>
</evidence>
<name>A0A9D1G235_9FIRM</name>
<dbReference type="Gene3D" id="2.60.120.260">
    <property type="entry name" value="Galactose-binding domain-like"/>
    <property type="match status" value="1"/>
</dbReference>
<accession>A0A9D1G235</accession>
<dbReference type="GO" id="GO:0004553">
    <property type="term" value="F:hydrolase activity, hydrolyzing O-glycosyl compounds"/>
    <property type="evidence" value="ECO:0007669"/>
    <property type="project" value="UniProtKB-ARBA"/>
</dbReference>
<comment type="caution">
    <text evidence="3">The sequence shown here is derived from an EMBL/GenBank/DDBJ whole genome shotgun (WGS) entry which is preliminary data.</text>
</comment>
<evidence type="ECO:0000256" key="1">
    <source>
        <dbReference type="ARBA" id="ARBA00022801"/>
    </source>
</evidence>
<feature type="domain" description="Beta-mannosidase-like galactose-binding" evidence="2">
    <location>
        <begin position="23"/>
        <end position="126"/>
    </location>
</feature>
<reference evidence="3" key="1">
    <citation type="submission" date="2020-10" db="EMBL/GenBank/DDBJ databases">
        <authorList>
            <person name="Gilroy R."/>
        </authorList>
    </citation>
    <scope>NUCLEOTIDE SEQUENCE</scope>
    <source>
        <strain evidence="3">13766</strain>
    </source>
</reference>
<dbReference type="InterPro" id="IPR054593">
    <property type="entry name" value="Beta-mannosidase-like_N2"/>
</dbReference>
<dbReference type="EMBL" id="DVJN01000194">
    <property type="protein sequence ID" value="HIS93353.1"/>
    <property type="molecule type" value="Genomic_DNA"/>
</dbReference>
<proteinExistence type="predicted"/>
<sequence length="571" mass="63148">MPSSRKIASKWFLMGESVGPLAALKTDVCAALVSAGEIPDVEMGFHAREAEWVANREWTFETRFDRPESGDERLRLRFERIYGPHVVRLNDGEPIAPVAGAYELTGDLCEGENCLRVIFRPEPHVYARRCAPRIGFRGARLEGYNYVRVETWEVEAGLSRLVLEAFTGGRYQFTYTVSRDGALIARTQVQERLSAARQQVAHEFDMGGAEGAAVEVQLVIERGGLGCDALRAWVLPYSGEEPLRLVEAPCQPEALARLGAQAAVGHFTAREKSKLARAGVAALPPRENEAGFARIAMASPEACLRHAEGHAFWPQNCALLRSRHTPFVEGKEYQALFSRTVGEEPERFSRLTRYAQAECVRFAAREARERGERFLAAGAFDEEFTYASAALVEADGACRPAFGALREAWQPVYAFLRTERWPRVAPGEAVSLEVALLRDNPAGTIRVRCEAFTMQGQTFARGEIDPEGGSFAFTAPEEACVLLLRTCAEGPQGRQLCRCDQLLCVCESERALEPLWNPPRARLVHRENALSNEGPAIALCVCTQDYYGALLPGESIPLEKDGSFECFNAIL</sequence>
<keyword evidence="1" id="KW-0378">Hydrolase</keyword>
<gene>
    <name evidence="3" type="ORF">IAA84_10090</name>
</gene>
<dbReference type="Pfam" id="PF22666">
    <property type="entry name" value="Glyco_hydro_2_N2"/>
    <property type="match status" value="1"/>
</dbReference>
<organism evidence="3 4">
    <name type="scientific">Candidatus Alectryocaccomicrobium excrementavium</name>
    <dbReference type="NCBI Taxonomy" id="2840668"/>
    <lineage>
        <taxon>Bacteria</taxon>
        <taxon>Bacillati</taxon>
        <taxon>Bacillota</taxon>
        <taxon>Clostridia</taxon>
        <taxon>Candidatus Alectryocaccomicrobium</taxon>
    </lineage>
</organism>
<dbReference type="SUPFAM" id="SSF49785">
    <property type="entry name" value="Galactose-binding domain-like"/>
    <property type="match status" value="1"/>
</dbReference>
<reference evidence="3" key="2">
    <citation type="journal article" date="2021" name="PeerJ">
        <title>Extensive microbial diversity within the chicken gut microbiome revealed by metagenomics and culture.</title>
        <authorList>
            <person name="Gilroy R."/>
            <person name="Ravi A."/>
            <person name="Getino M."/>
            <person name="Pursley I."/>
            <person name="Horton D.L."/>
            <person name="Alikhan N.F."/>
            <person name="Baker D."/>
            <person name="Gharbi K."/>
            <person name="Hall N."/>
            <person name="Watson M."/>
            <person name="Adriaenssens E.M."/>
            <person name="Foster-Nyarko E."/>
            <person name="Jarju S."/>
            <person name="Secka A."/>
            <person name="Antonio M."/>
            <person name="Oren A."/>
            <person name="Chaudhuri R.R."/>
            <person name="La Ragione R."/>
            <person name="Hildebrand F."/>
            <person name="Pallen M.J."/>
        </authorList>
    </citation>
    <scope>NUCLEOTIDE SEQUENCE</scope>
    <source>
        <strain evidence="3">13766</strain>
    </source>
</reference>